<proteinExistence type="predicted"/>
<feature type="compositionally biased region" description="Acidic residues" evidence="1">
    <location>
        <begin position="384"/>
        <end position="418"/>
    </location>
</feature>
<feature type="chain" id="PRO_5039720024" description="PE-PPE domain-containing protein" evidence="2">
    <location>
        <begin position="28"/>
        <end position="418"/>
    </location>
</feature>
<name>A0A7I7UGA1_MYCPV</name>
<dbReference type="Proteomes" id="UP000467252">
    <property type="component" value="Chromosome"/>
</dbReference>
<evidence type="ECO:0000313" key="3">
    <source>
        <dbReference type="EMBL" id="BBY80518.1"/>
    </source>
</evidence>
<feature type="compositionally biased region" description="Acidic residues" evidence="1">
    <location>
        <begin position="328"/>
        <end position="349"/>
    </location>
</feature>
<sequence>MYASTRPLPTKLAAALLAAGLAATGTAVDVPEDRRPTAVTAEVANVSVVTEILYDAGVIAGGAAQGLYIPVLATLSLPFELAATAVVAARSPAVAPSVFSLLVQRYVNPSDGVPAASYPGAIREVLLIFAGVLPPPLATGVGNAINELADAFGEFIAAGLPDPDPGADAYIDFRLTDLGKTMFALNQGLLLPARLALTATLYAVSLPAYLEAAVEVALANPGTVPGLLSGLAHVLLSSNGLLGELIGDLVSPVSSLPGPIGDLASDITSAVFDAINETLSVLPTPINPLSELNAPAAVEVAAAEQVSTSGDVSDEQPAAPMPVSAEVEQGEVEQGEVEEAAEPLAEDELNSPPASTLGLDITPGNKFVPGETADELETVVVTDAAEEPDETVTPDPEPTDDDTAETDSGADEPAGEAA</sequence>
<dbReference type="AlphaFoldDB" id="A0A7I7UGA1"/>
<feature type="region of interest" description="Disordered" evidence="1">
    <location>
        <begin position="305"/>
        <end position="418"/>
    </location>
</feature>
<feature type="signal peptide" evidence="2">
    <location>
        <begin position="1"/>
        <end position="27"/>
    </location>
</feature>
<accession>A0A7I7UGA1</accession>
<dbReference type="RefSeq" id="WP_163899294.1">
    <property type="nucleotide sequence ID" value="NZ_AP022599.1"/>
</dbReference>
<dbReference type="EMBL" id="AP022599">
    <property type="protein sequence ID" value="BBY80518.1"/>
    <property type="molecule type" value="Genomic_DNA"/>
</dbReference>
<evidence type="ECO:0000313" key="4">
    <source>
        <dbReference type="Proteomes" id="UP000467252"/>
    </source>
</evidence>
<keyword evidence="4" id="KW-1185">Reference proteome</keyword>
<keyword evidence="2" id="KW-0732">Signal</keyword>
<protein>
    <recommendedName>
        <fullName evidence="5">PE-PPE domain-containing protein</fullName>
    </recommendedName>
</protein>
<gene>
    <name evidence="3" type="ORF">MPUL_16760</name>
</gene>
<evidence type="ECO:0000256" key="1">
    <source>
        <dbReference type="SAM" id="MobiDB-lite"/>
    </source>
</evidence>
<evidence type="ECO:0008006" key="5">
    <source>
        <dbReference type="Google" id="ProtNLM"/>
    </source>
</evidence>
<organism evidence="3 4">
    <name type="scientific">Mycolicibacterium pulveris</name>
    <name type="common">Mycobacterium pulveris</name>
    <dbReference type="NCBI Taxonomy" id="36813"/>
    <lineage>
        <taxon>Bacteria</taxon>
        <taxon>Bacillati</taxon>
        <taxon>Actinomycetota</taxon>
        <taxon>Actinomycetes</taxon>
        <taxon>Mycobacteriales</taxon>
        <taxon>Mycobacteriaceae</taxon>
        <taxon>Mycolicibacterium</taxon>
    </lineage>
</organism>
<reference evidence="3 4" key="1">
    <citation type="journal article" date="2019" name="Emerg. Microbes Infect.">
        <title>Comprehensive subspecies identification of 175 nontuberculous mycobacteria species based on 7547 genomic profiles.</title>
        <authorList>
            <person name="Matsumoto Y."/>
            <person name="Kinjo T."/>
            <person name="Motooka D."/>
            <person name="Nabeya D."/>
            <person name="Jung N."/>
            <person name="Uechi K."/>
            <person name="Horii T."/>
            <person name="Iida T."/>
            <person name="Fujita J."/>
            <person name="Nakamura S."/>
        </authorList>
    </citation>
    <scope>NUCLEOTIDE SEQUENCE [LARGE SCALE GENOMIC DNA]</scope>
    <source>
        <strain evidence="3 4">JCM 6370</strain>
    </source>
</reference>
<evidence type="ECO:0000256" key="2">
    <source>
        <dbReference type="SAM" id="SignalP"/>
    </source>
</evidence>